<dbReference type="AlphaFoldDB" id="A0A9Q3D8Z2"/>
<comment type="caution">
    <text evidence="2">The sequence shown here is derived from an EMBL/GenBank/DDBJ whole genome shotgun (WGS) entry which is preliminary data.</text>
</comment>
<protein>
    <submittedName>
        <fullName evidence="2">Uncharacterized protein</fullName>
    </submittedName>
</protein>
<gene>
    <name evidence="2" type="ORF">O181_035801</name>
</gene>
<reference evidence="2" key="1">
    <citation type="submission" date="2021-03" db="EMBL/GenBank/DDBJ databases">
        <title>Draft genome sequence of rust myrtle Austropuccinia psidii MF-1, a brazilian biotype.</title>
        <authorList>
            <person name="Quecine M.C."/>
            <person name="Pachon D.M.R."/>
            <person name="Bonatelli M.L."/>
            <person name="Correr F.H."/>
            <person name="Franceschini L.M."/>
            <person name="Leite T.F."/>
            <person name="Margarido G.R.A."/>
            <person name="Almeida C.A."/>
            <person name="Ferrarezi J.A."/>
            <person name="Labate C.A."/>
        </authorList>
    </citation>
    <scope>NUCLEOTIDE SEQUENCE</scope>
    <source>
        <strain evidence="2">MF-1</strain>
    </source>
</reference>
<sequence length="182" mass="20120">MSEEDQIILKSYANLLKVIKFLSRFNTSGIPTPNPSQKPQQAFNLVWCSGAQHSRWGVLSQTHVMPPNGAPYGLYSPQSLEPLGPFSPKSNEAKRGQGGHPPALKARWAPNHKWASLGQFRPPISTIPKMAKRTPEPKLATFNPCQRPPAQVQKNFPLNSGEELSLNNVICTKGFRHGAYIV</sequence>
<dbReference type="Proteomes" id="UP000765509">
    <property type="component" value="Unassembled WGS sequence"/>
</dbReference>
<feature type="region of interest" description="Disordered" evidence="1">
    <location>
        <begin position="83"/>
        <end position="106"/>
    </location>
</feature>
<keyword evidence="3" id="KW-1185">Reference proteome</keyword>
<name>A0A9Q3D8Z2_9BASI</name>
<accession>A0A9Q3D8Z2</accession>
<evidence type="ECO:0000256" key="1">
    <source>
        <dbReference type="SAM" id="MobiDB-lite"/>
    </source>
</evidence>
<organism evidence="2 3">
    <name type="scientific">Austropuccinia psidii MF-1</name>
    <dbReference type="NCBI Taxonomy" id="1389203"/>
    <lineage>
        <taxon>Eukaryota</taxon>
        <taxon>Fungi</taxon>
        <taxon>Dikarya</taxon>
        <taxon>Basidiomycota</taxon>
        <taxon>Pucciniomycotina</taxon>
        <taxon>Pucciniomycetes</taxon>
        <taxon>Pucciniales</taxon>
        <taxon>Sphaerophragmiaceae</taxon>
        <taxon>Austropuccinia</taxon>
    </lineage>
</organism>
<evidence type="ECO:0000313" key="3">
    <source>
        <dbReference type="Proteomes" id="UP000765509"/>
    </source>
</evidence>
<evidence type="ECO:0000313" key="2">
    <source>
        <dbReference type="EMBL" id="MBW0496086.1"/>
    </source>
</evidence>
<proteinExistence type="predicted"/>
<dbReference type="EMBL" id="AVOT02013435">
    <property type="protein sequence ID" value="MBW0496086.1"/>
    <property type="molecule type" value="Genomic_DNA"/>
</dbReference>